<keyword evidence="1" id="KW-0812">Transmembrane</keyword>
<dbReference type="OrthoDB" id="5874660at2"/>
<feature type="transmembrane region" description="Helical" evidence="1">
    <location>
        <begin position="62"/>
        <end position="78"/>
    </location>
</feature>
<dbReference type="PANTHER" id="PTHR28008">
    <property type="entry name" value="DOMAIN PROTEIN, PUTATIVE (AFU_ORTHOLOGUE AFUA_3G10980)-RELATED"/>
    <property type="match status" value="1"/>
</dbReference>
<reference evidence="3 4" key="1">
    <citation type="submission" date="2018-05" db="EMBL/GenBank/DDBJ databases">
        <title>Vibrio limimaris sp. nov., isolated from marine sediment.</title>
        <authorList>
            <person name="Li C.-M."/>
        </authorList>
    </citation>
    <scope>NUCLEOTIDE SEQUENCE [LARGE SCALE GENOMIC DNA]</scope>
    <source>
        <strain evidence="3 4">E4404</strain>
    </source>
</reference>
<evidence type="ECO:0000259" key="2">
    <source>
        <dbReference type="Pfam" id="PF04892"/>
    </source>
</evidence>
<proteinExistence type="predicted"/>
<gene>
    <name evidence="3" type="ORF">DI392_00500</name>
</gene>
<feature type="domain" description="VanZ-like" evidence="2">
    <location>
        <begin position="58"/>
        <end position="138"/>
    </location>
</feature>
<keyword evidence="1" id="KW-0472">Membrane</keyword>
<dbReference type="Proteomes" id="UP000245362">
    <property type="component" value="Unassembled WGS sequence"/>
</dbReference>
<dbReference type="PANTHER" id="PTHR28008:SF1">
    <property type="entry name" value="DOMAIN PROTEIN, PUTATIVE (AFU_ORTHOLOGUE AFUA_3G10980)-RELATED"/>
    <property type="match status" value="1"/>
</dbReference>
<organism evidence="3 4">
    <name type="scientific">Vibrio albus</name>
    <dbReference type="NCBI Taxonomy" id="2200953"/>
    <lineage>
        <taxon>Bacteria</taxon>
        <taxon>Pseudomonadati</taxon>
        <taxon>Pseudomonadota</taxon>
        <taxon>Gammaproteobacteria</taxon>
        <taxon>Vibrionales</taxon>
        <taxon>Vibrionaceae</taxon>
        <taxon>Vibrio</taxon>
    </lineage>
</organism>
<dbReference type="AlphaFoldDB" id="A0A2U3BDC8"/>
<comment type="caution">
    <text evidence="3">The sequence shown here is derived from an EMBL/GenBank/DDBJ whole genome shotgun (WGS) entry which is preliminary data.</text>
</comment>
<feature type="transmembrane region" description="Helical" evidence="1">
    <location>
        <begin position="20"/>
        <end position="42"/>
    </location>
</feature>
<protein>
    <recommendedName>
        <fullName evidence="2">VanZ-like domain-containing protein</fullName>
    </recommendedName>
</protein>
<feature type="transmembrane region" description="Helical" evidence="1">
    <location>
        <begin position="85"/>
        <end position="102"/>
    </location>
</feature>
<evidence type="ECO:0000256" key="1">
    <source>
        <dbReference type="SAM" id="Phobius"/>
    </source>
</evidence>
<evidence type="ECO:0000313" key="3">
    <source>
        <dbReference type="EMBL" id="PWI34798.1"/>
    </source>
</evidence>
<name>A0A2U3BDC8_9VIBR</name>
<dbReference type="NCBIfam" id="NF037970">
    <property type="entry name" value="vanZ_1"/>
    <property type="match status" value="1"/>
</dbReference>
<keyword evidence="4" id="KW-1185">Reference proteome</keyword>
<dbReference type="Pfam" id="PF04892">
    <property type="entry name" value="VanZ"/>
    <property type="match status" value="1"/>
</dbReference>
<keyword evidence="1" id="KW-1133">Transmembrane helix</keyword>
<accession>A0A2U3BDC8</accession>
<sequence length="150" mass="16758">MVLIIESVNRLIGNIREVRFHRLFILAVVFLVALAGSMSKSFSLHAEYVYAVEKLVGGDKHLHFLMSFLIGYTITWATPLSIRSLFFNSVGWPVFAALSLVVSDEVIQVFFPTREFSVYDLAANVSGVLCGILIYKLLECLGLVLNKISQ</sequence>
<evidence type="ECO:0000313" key="4">
    <source>
        <dbReference type="Proteomes" id="UP000245362"/>
    </source>
</evidence>
<dbReference type="EMBL" id="QFWT01000001">
    <property type="protein sequence ID" value="PWI34798.1"/>
    <property type="molecule type" value="Genomic_DNA"/>
</dbReference>
<dbReference type="InterPro" id="IPR006976">
    <property type="entry name" value="VanZ-like"/>
</dbReference>
<feature type="transmembrane region" description="Helical" evidence="1">
    <location>
        <begin position="122"/>
        <end position="145"/>
    </location>
</feature>